<feature type="coiled-coil region" evidence="1">
    <location>
        <begin position="26"/>
        <end position="53"/>
    </location>
</feature>
<organism evidence="2 3">
    <name type="scientific">Lederbergia citrisecunda</name>
    <dbReference type="NCBI Taxonomy" id="2833583"/>
    <lineage>
        <taxon>Bacteria</taxon>
        <taxon>Bacillati</taxon>
        <taxon>Bacillota</taxon>
        <taxon>Bacilli</taxon>
        <taxon>Bacillales</taxon>
        <taxon>Bacillaceae</taxon>
        <taxon>Lederbergia</taxon>
    </lineage>
</organism>
<sequence length="95" mass="11005">MTNARENWELIELSRKLEQEAIAARNNADIEAVQEVKQQLHELQERILQAQGREMKGNFNSSEHLFDAHLRVEDSVGHMERALINLQAMQDDVQP</sequence>
<comment type="caution">
    <text evidence="2">The sequence shown here is derived from an EMBL/GenBank/DDBJ whole genome shotgun (WGS) entry which is preliminary data.</text>
</comment>
<accession>A0A942TNP8</accession>
<dbReference type="AlphaFoldDB" id="A0A942TNP8"/>
<gene>
    <name evidence="2" type="ORF">KHA93_06550</name>
</gene>
<protein>
    <submittedName>
        <fullName evidence="2">Uncharacterized protein</fullName>
    </submittedName>
</protein>
<reference evidence="2 3" key="1">
    <citation type="submission" date="2021-05" db="EMBL/GenBank/DDBJ databases">
        <title>Novel Bacillus species.</title>
        <authorList>
            <person name="Liu G."/>
        </authorList>
    </citation>
    <scope>NUCLEOTIDE SEQUENCE [LARGE SCALE GENOMIC DNA]</scope>
    <source>
        <strain evidence="2 3">FJAT-49732</strain>
    </source>
</reference>
<dbReference type="EMBL" id="JAGYPJ010000001">
    <property type="protein sequence ID" value="MBS4199312.1"/>
    <property type="molecule type" value="Genomic_DNA"/>
</dbReference>
<dbReference type="RefSeq" id="WP_213110002.1">
    <property type="nucleotide sequence ID" value="NZ_JAGYPJ010000001.1"/>
</dbReference>
<evidence type="ECO:0000313" key="2">
    <source>
        <dbReference type="EMBL" id="MBS4199312.1"/>
    </source>
</evidence>
<keyword evidence="3" id="KW-1185">Reference proteome</keyword>
<dbReference type="Proteomes" id="UP000682713">
    <property type="component" value="Unassembled WGS sequence"/>
</dbReference>
<keyword evidence="1" id="KW-0175">Coiled coil</keyword>
<evidence type="ECO:0000256" key="1">
    <source>
        <dbReference type="SAM" id="Coils"/>
    </source>
</evidence>
<name>A0A942TNP8_9BACI</name>
<evidence type="ECO:0000313" key="3">
    <source>
        <dbReference type="Proteomes" id="UP000682713"/>
    </source>
</evidence>
<proteinExistence type="predicted"/>